<dbReference type="PANTHER" id="PTHR42679:SF2">
    <property type="entry name" value="S-METHYL-5'-THIOADENOSINE PHOSPHORYLASE"/>
    <property type="match status" value="1"/>
</dbReference>
<protein>
    <recommendedName>
        <fullName evidence="3">Purine nucleoside phosphorylase</fullName>
        <shortName evidence="3">PNP</shortName>
        <ecNumber evidence="3">2.4.2.1</ecNumber>
    </recommendedName>
</protein>
<evidence type="ECO:0000313" key="5">
    <source>
        <dbReference type="EMBL" id="GGZ24442.1"/>
    </source>
</evidence>
<comment type="caution">
    <text evidence="5">The sequence shown here is derived from an EMBL/GenBank/DDBJ whole genome shotgun (WGS) entry which is preliminary data.</text>
</comment>
<keyword evidence="1 3" id="KW-0328">Glycosyltransferase</keyword>
<comment type="function">
    <text evidence="3">Purine nucleoside phosphorylase involved in purine salvage.</text>
</comment>
<feature type="binding site" evidence="3">
    <location>
        <position position="182"/>
    </location>
    <ligand>
        <name>substrate</name>
    </ligand>
</feature>
<dbReference type="InterPro" id="IPR000845">
    <property type="entry name" value="Nucleoside_phosphorylase_d"/>
</dbReference>
<dbReference type="Pfam" id="PF01048">
    <property type="entry name" value="PNP_UDP_1"/>
    <property type="match status" value="1"/>
</dbReference>
<dbReference type="GO" id="GO:0006166">
    <property type="term" value="P:purine ribonucleoside salvage"/>
    <property type="evidence" value="ECO:0007669"/>
    <property type="project" value="UniProtKB-UniRule"/>
</dbReference>
<keyword evidence="3" id="KW-0660">Purine salvage</keyword>
<dbReference type="GO" id="GO:0017061">
    <property type="term" value="F:S-methyl-5-thioadenosine phosphorylase activity"/>
    <property type="evidence" value="ECO:0007669"/>
    <property type="project" value="InterPro"/>
</dbReference>
<accession>A0A918PVD0</accession>
<feature type="domain" description="Nucleoside phosphorylase" evidence="4">
    <location>
        <begin position="2"/>
        <end position="237"/>
    </location>
</feature>
<feature type="binding site" evidence="3">
    <location>
        <begin position="50"/>
        <end position="51"/>
    </location>
    <ligand>
        <name>phosphate</name>
        <dbReference type="ChEBI" id="CHEBI:43474"/>
    </ligand>
</feature>
<dbReference type="PANTHER" id="PTHR42679">
    <property type="entry name" value="S-METHYL-5'-THIOADENOSINE PHOSPHORYLASE"/>
    <property type="match status" value="1"/>
</dbReference>
<comment type="similarity">
    <text evidence="3">Belongs to the PNP/MTAP phosphorylase family. MTAP subfamily.</text>
</comment>
<comment type="pathway">
    <text evidence="3">Purine metabolism; purine nucleoside salvage.</text>
</comment>
<comment type="miscellaneous">
    <text evidence="3">Although this enzyme belongs to the family of MTA phosphorylases based on sequence homology, it lacks several conserved amino acids in the substrate binding pocket that confer specificity towards MTA.</text>
</comment>
<comment type="subunit">
    <text evidence="3">Homohexamer. Dimer of a homotrimer.</text>
</comment>
<feature type="binding site" evidence="3">
    <location>
        <begin position="206"/>
        <end position="208"/>
    </location>
    <ligand>
        <name>substrate</name>
    </ligand>
</feature>
<keyword evidence="2 3" id="KW-0808">Transferase</keyword>
<dbReference type="Gene3D" id="3.40.50.1580">
    <property type="entry name" value="Nucleoside phosphorylase domain"/>
    <property type="match status" value="1"/>
</dbReference>
<evidence type="ECO:0000256" key="1">
    <source>
        <dbReference type="ARBA" id="ARBA00022676"/>
    </source>
</evidence>
<name>A0A918PVD0_9CAUL</name>
<feature type="binding site" evidence="3">
    <location>
        <begin position="83"/>
        <end position="84"/>
    </location>
    <ligand>
        <name>phosphate</name>
        <dbReference type="ChEBI" id="CHEBI:43474"/>
    </ligand>
</feature>
<dbReference type="NCBIfam" id="TIGR01694">
    <property type="entry name" value="MTAP"/>
    <property type="match status" value="1"/>
</dbReference>
<reference evidence="5" key="2">
    <citation type="submission" date="2020-09" db="EMBL/GenBank/DDBJ databases">
        <authorList>
            <person name="Sun Q."/>
            <person name="Kim S."/>
        </authorList>
    </citation>
    <scope>NUCLEOTIDE SEQUENCE</scope>
    <source>
        <strain evidence="5">KCTC 32296</strain>
    </source>
</reference>
<dbReference type="EC" id="2.4.2.1" evidence="3"/>
<feature type="binding site" evidence="3">
    <location>
        <position position="183"/>
    </location>
    <ligand>
        <name>phosphate</name>
        <dbReference type="ChEBI" id="CHEBI:43474"/>
    </ligand>
</feature>
<dbReference type="Proteomes" id="UP000662572">
    <property type="component" value="Unassembled WGS sequence"/>
</dbReference>
<dbReference type="InterPro" id="IPR018099">
    <property type="entry name" value="Purine_phosphorylase-2_CS"/>
</dbReference>
<feature type="site" description="Important for substrate specificity" evidence="3">
    <location>
        <position position="218"/>
    </location>
</feature>
<dbReference type="GO" id="GO:0019509">
    <property type="term" value="P:L-methionine salvage from methylthioadenosine"/>
    <property type="evidence" value="ECO:0007669"/>
    <property type="project" value="TreeGrafter"/>
</dbReference>
<dbReference type="PROSITE" id="PS01240">
    <property type="entry name" value="PNP_MTAP_2"/>
    <property type="match status" value="1"/>
</dbReference>
<dbReference type="HAMAP" id="MF_01963">
    <property type="entry name" value="MTAP"/>
    <property type="match status" value="1"/>
</dbReference>
<keyword evidence="6" id="KW-1185">Reference proteome</keyword>
<comment type="catalytic activity">
    <reaction evidence="3">
        <text>a purine D-ribonucleoside + phosphate = a purine nucleobase + alpha-D-ribose 1-phosphate</text>
        <dbReference type="Rhea" id="RHEA:19805"/>
        <dbReference type="ChEBI" id="CHEBI:26386"/>
        <dbReference type="ChEBI" id="CHEBI:43474"/>
        <dbReference type="ChEBI" id="CHEBI:57720"/>
        <dbReference type="ChEBI" id="CHEBI:142355"/>
        <dbReference type="EC" id="2.4.2.1"/>
    </reaction>
</comment>
<organism evidence="5 6">
    <name type="scientific">Asticcacaulis endophyticus</name>
    <dbReference type="NCBI Taxonomy" id="1395890"/>
    <lineage>
        <taxon>Bacteria</taxon>
        <taxon>Pseudomonadati</taxon>
        <taxon>Pseudomonadota</taxon>
        <taxon>Alphaproteobacteria</taxon>
        <taxon>Caulobacterales</taxon>
        <taxon>Caulobacteraceae</taxon>
        <taxon>Asticcacaulis</taxon>
    </lineage>
</organism>
<dbReference type="RefSeq" id="WP_189484971.1">
    <property type="nucleotide sequence ID" value="NZ_BMZB01000001.1"/>
</dbReference>
<dbReference type="AlphaFoldDB" id="A0A918PVD0"/>
<sequence>MLAIIGGTGLYHLDHLSVIDTVEVDTPFGAPSGPIVRAELNGQAVCFLPRHGRHHQFLPHEVNYRANIYALKVLGVTQILAVSAVGSLREHLQPGQLVLASQYIDLIKYPREKTFFGGGLSAHISTAEPACPDMTRWVQKAADTRNLLVHTGATYACVDGPRLGTKAESEFLRTIGADLVGMTQAPEVFLAREAQINYLSLNIVTDYDCWRDDDHASIAAIMARFNDTLDHVRGLLSDLVGGERAPVNNIYRRTLEGALMVRRETLSPDKAALLDVLSA</sequence>
<gene>
    <name evidence="5" type="primary">mtnP</name>
    <name evidence="5" type="ORF">GCM10011273_07050</name>
</gene>
<proteinExistence type="inferred from homology"/>
<dbReference type="CDD" id="cd09010">
    <property type="entry name" value="MTAP_SsMTAPII_like_MTIP"/>
    <property type="match status" value="1"/>
</dbReference>
<evidence type="ECO:0000256" key="2">
    <source>
        <dbReference type="ARBA" id="ARBA00022679"/>
    </source>
</evidence>
<dbReference type="InterPro" id="IPR010044">
    <property type="entry name" value="MTAP"/>
</dbReference>
<feature type="binding site" evidence="3">
    <location>
        <position position="8"/>
    </location>
    <ligand>
        <name>phosphate</name>
        <dbReference type="ChEBI" id="CHEBI:43474"/>
    </ligand>
</feature>
<dbReference type="SUPFAM" id="SSF53167">
    <property type="entry name" value="Purine and uridine phosphorylases"/>
    <property type="match status" value="1"/>
</dbReference>
<reference evidence="5" key="1">
    <citation type="journal article" date="2014" name="Int. J. Syst. Evol. Microbiol.">
        <title>Complete genome sequence of Corynebacterium casei LMG S-19264T (=DSM 44701T), isolated from a smear-ripened cheese.</title>
        <authorList>
            <consortium name="US DOE Joint Genome Institute (JGI-PGF)"/>
            <person name="Walter F."/>
            <person name="Albersmeier A."/>
            <person name="Kalinowski J."/>
            <person name="Ruckert C."/>
        </authorList>
    </citation>
    <scope>NUCLEOTIDE SEQUENCE</scope>
    <source>
        <strain evidence="5">KCTC 32296</strain>
    </source>
</reference>
<evidence type="ECO:0000259" key="4">
    <source>
        <dbReference type="Pfam" id="PF01048"/>
    </source>
</evidence>
<evidence type="ECO:0000313" key="6">
    <source>
        <dbReference type="Proteomes" id="UP000662572"/>
    </source>
</evidence>
<dbReference type="GO" id="GO:0005829">
    <property type="term" value="C:cytosol"/>
    <property type="evidence" value="ECO:0007669"/>
    <property type="project" value="TreeGrafter"/>
</dbReference>
<comment type="caution">
    <text evidence="3">Lacks conserved residue(s) required for the propagation of feature annotation.</text>
</comment>
<dbReference type="InterPro" id="IPR035994">
    <property type="entry name" value="Nucleoside_phosphorylase_sf"/>
</dbReference>
<dbReference type="EMBL" id="BMZB01000001">
    <property type="protein sequence ID" value="GGZ24442.1"/>
    <property type="molecule type" value="Genomic_DNA"/>
</dbReference>
<evidence type="ECO:0000256" key="3">
    <source>
        <dbReference type="HAMAP-Rule" id="MF_01963"/>
    </source>
</evidence>